<dbReference type="EMBL" id="CAJPWZ010002417">
    <property type="protein sequence ID" value="CAG2238177.1"/>
    <property type="molecule type" value="Genomic_DNA"/>
</dbReference>
<proteinExistence type="predicted"/>
<comment type="caution">
    <text evidence="2">The sequence shown here is derived from an EMBL/GenBank/DDBJ whole genome shotgun (WGS) entry which is preliminary data.</text>
</comment>
<feature type="signal peptide" evidence="1">
    <location>
        <begin position="1"/>
        <end position="20"/>
    </location>
</feature>
<feature type="chain" id="PRO_5035907742" description="Short-chain collagen C4-like" evidence="1">
    <location>
        <begin position="21"/>
        <end position="188"/>
    </location>
</feature>
<dbReference type="AlphaFoldDB" id="A0A8S3U2K6"/>
<dbReference type="OrthoDB" id="6267266at2759"/>
<evidence type="ECO:0000313" key="2">
    <source>
        <dbReference type="EMBL" id="CAG2238177.1"/>
    </source>
</evidence>
<evidence type="ECO:0000313" key="3">
    <source>
        <dbReference type="Proteomes" id="UP000683360"/>
    </source>
</evidence>
<dbReference type="PANTHER" id="PTHR24024:SF18">
    <property type="entry name" value="SHORT-CHAIN COLLAGEN C4-LIKE"/>
    <property type="match status" value="1"/>
</dbReference>
<dbReference type="GO" id="GO:0005615">
    <property type="term" value="C:extracellular space"/>
    <property type="evidence" value="ECO:0007669"/>
    <property type="project" value="TreeGrafter"/>
</dbReference>
<evidence type="ECO:0008006" key="4">
    <source>
        <dbReference type="Google" id="ProtNLM"/>
    </source>
</evidence>
<organism evidence="2 3">
    <name type="scientific">Mytilus edulis</name>
    <name type="common">Blue mussel</name>
    <dbReference type="NCBI Taxonomy" id="6550"/>
    <lineage>
        <taxon>Eukaryota</taxon>
        <taxon>Metazoa</taxon>
        <taxon>Spiralia</taxon>
        <taxon>Lophotrochozoa</taxon>
        <taxon>Mollusca</taxon>
        <taxon>Bivalvia</taxon>
        <taxon>Autobranchia</taxon>
        <taxon>Pteriomorphia</taxon>
        <taxon>Mytilida</taxon>
        <taxon>Mytiloidea</taxon>
        <taxon>Mytilidae</taxon>
        <taxon>Mytilinae</taxon>
        <taxon>Mytilus</taxon>
    </lineage>
</organism>
<protein>
    <recommendedName>
        <fullName evidence="4">Short-chain collagen C4-like</fullName>
    </recommendedName>
</protein>
<reference evidence="2" key="1">
    <citation type="submission" date="2021-03" db="EMBL/GenBank/DDBJ databases">
        <authorList>
            <person name="Bekaert M."/>
        </authorList>
    </citation>
    <scope>NUCLEOTIDE SEQUENCE</scope>
</reference>
<sequence>MVKFLLVSVVVVSLISLVVASCSNNDQKTSTLDSGVAITYTVWGRKECPNNSSLVYSGSVGGSYYAHSGAAADYLCEYDSYFIPNADGHDVPCAVCRRKRVSTVLMIPGKDTCYQGWNIEYYGYLNAHDYRFSAAASYVCMHVHPEFRRGGRHNYEGKLFHPVIGSCGSLPCPPYVNGYPLTCVVCSK</sequence>
<dbReference type="Proteomes" id="UP000683360">
    <property type="component" value="Unassembled WGS sequence"/>
</dbReference>
<evidence type="ECO:0000256" key="1">
    <source>
        <dbReference type="SAM" id="SignalP"/>
    </source>
</evidence>
<name>A0A8S3U2K6_MYTED</name>
<gene>
    <name evidence="2" type="ORF">MEDL_50636</name>
</gene>
<accession>A0A8S3U2K6</accession>
<keyword evidence="3" id="KW-1185">Reference proteome</keyword>
<dbReference type="PANTHER" id="PTHR24024">
    <property type="entry name" value="PULMONARY SURFACTANT-ASSOCIATED PROTEIN A"/>
    <property type="match status" value="1"/>
</dbReference>
<dbReference type="PROSITE" id="PS51257">
    <property type="entry name" value="PROKAR_LIPOPROTEIN"/>
    <property type="match status" value="1"/>
</dbReference>
<dbReference type="InterPro" id="IPR051077">
    <property type="entry name" value="Ca-dependent_lectin"/>
</dbReference>
<keyword evidence="1" id="KW-0732">Signal</keyword>